<dbReference type="HOGENOM" id="CLU_1135288_0_0_1"/>
<feature type="region of interest" description="Disordered" evidence="1">
    <location>
        <begin position="77"/>
        <end position="101"/>
    </location>
</feature>
<keyword evidence="2" id="KW-0732">Signal</keyword>
<evidence type="ECO:0000313" key="4">
    <source>
        <dbReference type="Proteomes" id="UP000013827"/>
    </source>
</evidence>
<feature type="chain" id="PRO_5044053493" evidence="2">
    <location>
        <begin position="19"/>
        <end position="245"/>
    </location>
</feature>
<sequence>MSLAYLLVTVAVPRPARPAVPIGPACEAVLAAHLRQARAVGATSLHTTYDQDSGRLECRIELPLASNDAPTFHLGAQAPAAASEPCQPRESPSGGGEAAGAVERGEVDLESLLHPTAAGPEAPPFTESRTLEEEARFAAVVGAVNQYIECHFSCDGGLCRSRMISYPPTGGRHRLFLYAGVAEECSLETLECSDETLGRRLLQAIVDYPSTAEAAKAFAHHLTGRPEPVPTETERPFEPEKSLLA</sequence>
<proteinExistence type="predicted"/>
<dbReference type="GeneID" id="17256477"/>
<protein>
    <submittedName>
        <fullName evidence="3">Uncharacterized protein</fullName>
    </submittedName>
</protein>
<feature type="region of interest" description="Disordered" evidence="1">
    <location>
        <begin position="222"/>
        <end position="245"/>
    </location>
</feature>
<feature type="signal peptide" evidence="2">
    <location>
        <begin position="1"/>
        <end position="18"/>
    </location>
</feature>
<dbReference type="AlphaFoldDB" id="A0A0D3IGE3"/>
<dbReference type="KEGG" id="ehx:EMIHUDRAFT_226580"/>
<keyword evidence="4" id="KW-1185">Reference proteome</keyword>
<dbReference type="EnsemblProtists" id="EOD10328">
    <property type="protein sequence ID" value="EOD10328"/>
    <property type="gene ID" value="EMIHUDRAFT_248456"/>
</dbReference>
<name>A0A0D3IGE3_EMIH1</name>
<dbReference type="Proteomes" id="UP000013827">
    <property type="component" value="Unassembled WGS sequence"/>
</dbReference>
<reference evidence="3" key="2">
    <citation type="submission" date="2024-10" db="UniProtKB">
        <authorList>
            <consortium name="EnsemblProtists"/>
        </authorList>
    </citation>
    <scope>IDENTIFICATION</scope>
</reference>
<evidence type="ECO:0000256" key="2">
    <source>
        <dbReference type="SAM" id="SignalP"/>
    </source>
</evidence>
<accession>A0A0D3IGE3</accession>
<dbReference type="PaxDb" id="2903-EOD10328"/>
<evidence type="ECO:0000256" key="1">
    <source>
        <dbReference type="SAM" id="MobiDB-lite"/>
    </source>
</evidence>
<feature type="compositionally biased region" description="Basic and acidic residues" evidence="1">
    <location>
        <begin position="232"/>
        <end position="245"/>
    </location>
</feature>
<dbReference type="EnsemblProtists" id="EOD36276">
    <property type="protein sequence ID" value="EOD36276"/>
    <property type="gene ID" value="EMIHUDRAFT_226580"/>
</dbReference>
<dbReference type="KEGG" id="ehx:EMIHUDRAFT_248456"/>
<evidence type="ECO:0000313" key="3">
    <source>
        <dbReference type="EnsemblProtists" id="EOD10328"/>
    </source>
</evidence>
<dbReference type="GeneID" id="17281546"/>
<dbReference type="RefSeq" id="XP_005788705.1">
    <property type="nucleotide sequence ID" value="XM_005788648.1"/>
</dbReference>
<organism evidence="3 4">
    <name type="scientific">Emiliania huxleyi (strain CCMP1516)</name>
    <dbReference type="NCBI Taxonomy" id="280463"/>
    <lineage>
        <taxon>Eukaryota</taxon>
        <taxon>Haptista</taxon>
        <taxon>Haptophyta</taxon>
        <taxon>Prymnesiophyceae</taxon>
        <taxon>Isochrysidales</taxon>
        <taxon>Noelaerhabdaceae</taxon>
        <taxon>Emiliania</taxon>
    </lineage>
</organism>
<dbReference type="RefSeq" id="XP_005762757.1">
    <property type="nucleotide sequence ID" value="XM_005762700.1"/>
</dbReference>
<reference evidence="4" key="1">
    <citation type="journal article" date="2013" name="Nature">
        <title>Pan genome of the phytoplankton Emiliania underpins its global distribution.</title>
        <authorList>
            <person name="Read B.A."/>
            <person name="Kegel J."/>
            <person name="Klute M.J."/>
            <person name="Kuo A."/>
            <person name="Lefebvre S.C."/>
            <person name="Maumus F."/>
            <person name="Mayer C."/>
            <person name="Miller J."/>
            <person name="Monier A."/>
            <person name="Salamov A."/>
            <person name="Young J."/>
            <person name="Aguilar M."/>
            <person name="Claverie J.M."/>
            <person name="Frickenhaus S."/>
            <person name="Gonzalez K."/>
            <person name="Herman E.K."/>
            <person name="Lin Y.C."/>
            <person name="Napier J."/>
            <person name="Ogata H."/>
            <person name="Sarno A.F."/>
            <person name="Shmutz J."/>
            <person name="Schroeder D."/>
            <person name="de Vargas C."/>
            <person name="Verret F."/>
            <person name="von Dassow P."/>
            <person name="Valentin K."/>
            <person name="Van de Peer Y."/>
            <person name="Wheeler G."/>
            <person name="Dacks J.B."/>
            <person name="Delwiche C.F."/>
            <person name="Dyhrman S.T."/>
            <person name="Glockner G."/>
            <person name="John U."/>
            <person name="Richards T."/>
            <person name="Worden A.Z."/>
            <person name="Zhang X."/>
            <person name="Grigoriev I.V."/>
            <person name="Allen A.E."/>
            <person name="Bidle K."/>
            <person name="Borodovsky M."/>
            <person name="Bowler C."/>
            <person name="Brownlee C."/>
            <person name="Cock J.M."/>
            <person name="Elias M."/>
            <person name="Gladyshev V.N."/>
            <person name="Groth M."/>
            <person name="Guda C."/>
            <person name="Hadaegh A."/>
            <person name="Iglesias-Rodriguez M.D."/>
            <person name="Jenkins J."/>
            <person name="Jones B.M."/>
            <person name="Lawson T."/>
            <person name="Leese F."/>
            <person name="Lindquist E."/>
            <person name="Lobanov A."/>
            <person name="Lomsadze A."/>
            <person name="Malik S.B."/>
            <person name="Marsh M.E."/>
            <person name="Mackinder L."/>
            <person name="Mock T."/>
            <person name="Mueller-Roeber B."/>
            <person name="Pagarete A."/>
            <person name="Parker M."/>
            <person name="Probert I."/>
            <person name="Quesneville H."/>
            <person name="Raines C."/>
            <person name="Rensing S.A."/>
            <person name="Riano-Pachon D.M."/>
            <person name="Richier S."/>
            <person name="Rokitta S."/>
            <person name="Shiraiwa Y."/>
            <person name="Soanes D.M."/>
            <person name="van der Giezen M."/>
            <person name="Wahlund T.M."/>
            <person name="Williams B."/>
            <person name="Wilson W."/>
            <person name="Wolfe G."/>
            <person name="Wurch L.L."/>
        </authorList>
    </citation>
    <scope>NUCLEOTIDE SEQUENCE</scope>
</reference>